<gene>
    <name evidence="1" type="ORF">KQI86_04075</name>
</gene>
<accession>A0ABS6EE73</accession>
<dbReference type="Proteomes" id="UP000726170">
    <property type="component" value="Unassembled WGS sequence"/>
</dbReference>
<protein>
    <recommendedName>
        <fullName evidence="3">Spore coat protein</fullName>
    </recommendedName>
</protein>
<keyword evidence="2" id="KW-1185">Reference proteome</keyword>
<evidence type="ECO:0000313" key="1">
    <source>
        <dbReference type="EMBL" id="MBU5483494.1"/>
    </source>
</evidence>
<evidence type="ECO:0008006" key="3">
    <source>
        <dbReference type="Google" id="ProtNLM"/>
    </source>
</evidence>
<evidence type="ECO:0000313" key="2">
    <source>
        <dbReference type="Proteomes" id="UP000726170"/>
    </source>
</evidence>
<dbReference type="RefSeq" id="WP_216437870.1">
    <property type="nucleotide sequence ID" value="NZ_JAHLQF010000001.1"/>
</dbReference>
<dbReference type="EMBL" id="JAHLQF010000001">
    <property type="protein sequence ID" value="MBU5483494.1"/>
    <property type="molecule type" value="Genomic_DNA"/>
</dbReference>
<comment type="caution">
    <text evidence="1">The sequence shown here is derived from an EMBL/GenBank/DDBJ whole genome shotgun (WGS) entry which is preliminary data.</text>
</comment>
<reference evidence="1 2" key="1">
    <citation type="submission" date="2021-06" db="EMBL/GenBank/DDBJ databases">
        <authorList>
            <person name="Sun Q."/>
            <person name="Li D."/>
        </authorList>
    </citation>
    <scope>NUCLEOTIDE SEQUENCE [LARGE SCALE GENOMIC DNA]</scope>
    <source>
        <strain evidence="1 2">MSJ-11</strain>
    </source>
</reference>
<organism evidence="1 2">
    <name type="scientific">Clostridium mobile</name>
    <dbReference type="NCBI Taxonomy" id="2841512"/>
    <lineage>
        <taxon>Bacteria</taxon>
        <taxon>Bacillati</taxon>
        <taxon>Bacillota</taxon>
        <taxon>Clostridia</taxon>
        <taxon>Eubacteriales</taxon>
        <taxon>Clostridiaceae</taxon>
        <taxon>Clostridium</taxon>
    </lineage>
</organism>
<sequence length="67" mass="7525">MENQTKLAPHETLELHELLSSSVLGVKKANATLNMVNDEELKNFLQTSLNSKKSSIQELQGFLKQNL</sequence>
<proteinExistence type="predicted"/>
<name>A0ABS6EE73_9CLOT</name>